<keyword evidence="2" id="KW-0378">Hydrolase</keyword>
<feature type="compositionally biased region" description="Basic and acidic residues" evidence="3">
    <location>
        <begin position="56"/>
        <end position="67"/>
    </location>
</feature>
<feature type="domain" description="RNase H type-2" evidence="4">
    <location>
        <begin position="57"/>
        <end position="135"/>
    </location>
</feature>
<keyword evidence="2" id="KW-0540">Nuclease</keyword>
<accession>M4ZYH3</accession>
<dbReference type="GO" id="GO:0004523">
    <property type="term" value="F:RNA-DNA hybrid ribonuclease activity"/>
    <property type="evidence" value="ECO:0007669"/>
    <property type="project" value="UniProtKB-EC"/>
</dbReference>
<protein>
    <recommendedName>
        <fullName evidence="2">Ribonuclease</fullName>
        <ecNumber evidence="2">3.1.26.4</ecNumber>
    </recommendedName>
</protein>
<dbReference type="GeneID" id="301821015"/>
<dbReference type="HOGENOM" id="CLU_1881748_0_0_5"/>
<evidence type="ECO:0000256" key="3">
    <source>
        <dbReference type="SAM" id="MobiDB-lite"/>
    </source>
</evidence>
<comment type="catalytic activity">
    <reaction evidence="2">
        <text>Endonucleolytic cleavage to 5'-phosphomonoester.</text>
        <dbReference type="EC" id="3.1.26.4"/>
    </reaction>
</comment>
<evidence type="ECO:0000313" key="5">
    <source>
        <dbReference type="EMBL" id="BAM91500.1"/>
    </source>
</evidence>
<feature type="compositionally biased region" description="Low complexity" evidence="3">
    <location>
        <begin position="40"/>
        <end position="55"/>
    </location>
</feature>
<feature type="region of interest" description="Disordered" evidence="3">
    <location>
        <begin position="26"/>
        <end position="68"/>
    </location>
</feature>
<feature type="compositionally biased region" description="Basic and acidic residues" evidence="3">
    <location>
        <begin position="91"/>
        <end position="104"/>
    </location>
</feature>
<feature type="compositionally biased region" description="Basic residues" evidence="3">
    <location>
        <begin position="29"/>
        <end position="38"/>
    </location>
</feature>
<dbReference type="InterPro" id="IPR012337">
    <property type="entry name" value="RNaseH-like_sf"/>
</dbReference>
<keyword evidence="6" id="KW-1185">Reference proteome</keyword>
<dbReference type="SUPFAM" id="SSF53098">
    <property type="entry name" value="Ribonuclease H-like"/>
    <property type="match status" value="1"/>
</dbReference>
<dbReference type="eggNOG" id="COG0164">
    <property type="taxonomic scope" value="Bacteria"/>
</dbReference>
<dbReference type="Gene3D" id="3.30.420.10">
    <property type="entry name" value="Ribonuclease H-like superfamily/Ribonuclease H"/>
    <property type="match status" value="1"/>
</dbReference>
<reference evidence="5 6" key="1">
    <citation type="journal article" date="2013" name="Appl. Environ. Microbiol.">
        <title>Genome analysis suggests that the soil oligotrophic bacterium Agromonas oligotrophica (Bradyrhizobium oligotrophicum) is a nitrogen-fixing symbiont of Aeschynomene indica.</title>
        <authorList>
            <person name="Okubo T."/>
            <person name="Fukushima S."/>
            <person name="Itakura M."/>
            <person name="Oshima K."/>
            <person name="Longtonglang A."/>
            <person name="Teaumroong N."/>
            <person name="Mitsui H."/>
            <person name="Hattori M."/>
            <person name="Hattori R."/>
            <person name="Hattori T."/>
            <person name="Minamisawa K."/>
        </authorList>
    </citation>
    <scope>NUCLEOTIDE SEQUENCE [LARGE SCALE GENOMIC DNA]</scope>
    <source>
        <strain evidence="5 6">S58</strain>
    </source>
</reference>
<dbReference type="GO" id="GO:0003723">
    <property type="term" value="F:RNA binding"/>
    <property type="evidence" value="ECO:0007669"/>
    <property type="project" value="UniProtKB-UniRule"/>
</dbReference>
<feature type="region of interest" description="Disordered" evidence="3">
    <location>
        <begin position="91"/>
        <end position="110"/>
    </location>
</feature>
<dbReference type="OrthoDB" id="9803420at2"/>
<dbReference type="EC" id="3.1.26.4" evidence="2"/>
<evidence type="ECO:0000256" key="2">
    <source>
        <dbReference type="RuleBase" id="RU003515"/>
    </source>
</evidence>
<dbReference type="AlphaFoldDB" id="M4ZYH3"/>
<sequence length="135" mass="14077">MIRDQAKTSGWAKTAGVLATKGATAKAAVKPRKGRHCRGPAELPARAGAAEAGHLAGREGGGDEARRGPFAGPVVAAAVILYRARIPRGLDDSKRLSTERRKAPFELQGARCGSPLPSELFPEARNKVVSSGLGR</sequence>
<dbReference type="InterPro" id="IPR036397">
    <property type="entry name" value="RNaseH_sf"/>
</dbReference>
<dbReference type="KEGG" id="aol:S58_55230"/>
<organism evidence="5 6">
    <name type="scientific">Bradyrhizobium oligotrophicum S58</name>
    <dbReference type="NCBI Taxonomy" id="1245469"/>
    <lineage>
        <taxon>Bacteria</taxon>
        <taxon>Pseudomonadati</taxon>
        <taxon>Pseudomonadota</taxon>
        <taxon>Alphaproteobacteria</taxon>
        <taxon>Hyphomicrobiales</taxon>
        <taxon>Nitrobacteraceae</taxon>
        <taxon>Bradyrhizobium</taxon>
    </lineage>
</organism>
<dbReference type="Pfam" id="PF01351">
    <property type="entry name" value="RNase_HII"/>
    <property type="match status" value="1"/>
</dbReference>
<name>M4ZYH3_9BRAD</name>
<dbReference type="PROSITE" id="PS51975">
    <property type="entry name" value="RNASE_H_2"/>
    <property type="match status" value="1"/>
</dbReference>
<dbReference type="Proteomes" id="UP000011841">
    <property type="component" value="Chromosome"/>
</dbReference>
<dbReference type="STRING" id="1245469.S58_55230"/>
<dbReference type="EMBL" id="AP012603">
    <property type="protein sequence ID" value="BAM91500.1"/>
    <property type="molecule type" value="Genomic_DNA"/>
</dbReference>
<proteinExistence type="inferred from homology"/>
<comment type="similarity">
    <text evidence="2">Belongs to the RNase HII family.</text>
</comment>
<evidence type="ECO:0000313" key="6">
    <source>
        <dbReference type="Proteomes" id="UP000011841"/>
    </source>
</evidence>
<evidence type="ECO:0000256" key="1">
    <source>
        <dbReference type="PROSITE-ProRule" id="PRU01319"/>
    </source>
</evidence>
<dbReference type="RefSeq" id="WP_015668587.1">
    <property type="nucleotide sequence ID" value="NC_020453.1"/>
</dbReference>
<dbReference type="InterPro" id="IPR024567">
    <property type="entry name" value="RNase_HII/HIII_dom"/>
</dbReference>
<gene>
    <name evidence="5" type="ORF">S58_55230</name>
</gene>
<comment type="function">
    <text evidence="2">Endonuclease that specifically degrades the RNA of RNA-DNA hybrids.</text>
</comment>
<evidence type="ECO:0000259" key="4">
    <source>
        <dbReference type="PROSITE" id="PS51975"/>
    </source>
</evidence>
<comment type="caution">
    <text evidence="1">Lacks conserved residue(s) required for the propagation of feature annotation.</text>
</comment>
<keyword evidence="2" id="KW-0255">Endonuclease</keyword>